<evidence type="ECO:0000256" key="9">
    <source>
        <dbReference type="ARBA" id="ARBA00023316"/>
    </source>
</evidence>
<name>A0AAU9K7A1_9CILI</name>
<dbReference type="EMBL" id="CAJZBQ010000056">
    <property type="protein sequence ID" value="CAG9332980.1"/>
    <property type="molecule type" value="Genomic_DNA"/>
</dbReference>
<evidence type="ECO:0000256" key="2">
    <source>
        <dbReference type="ARBA" id="ARBA00012543"/>
    </source>
</evidence>
<keyword evidence="7 11" id="KW-1133">Transmembrane helix</keyword>
<evidence type="ECO:0000256" key="1">
    <source>
        <dbReference type="ARBA" id="ARBA00004651"/>
    </source>
</evidence>
<protein>
    <recommendedName>
        <fullName evidence="2">chitin synthase</fullName>
        <ecNumber evidence="2">2.4.1.16</ecNumber>
    </recommendedName>
</protein>
<evidence type="ECO:0000256" key="5">
    <source>
        <dbReference type="ARBA" id="ARBA00022679"/>
    </source>
</evidence>
<accession>A0AAU9K7A1</accession>
<dbReference type="InterPro" id="IPR004835">
    <property type="entry name" value="Chitin_synth"/>
</dbReference>
<dbReference type="AlphaFoldDB" id="A0AAU9K7A1"/>
<dbReference type="GO" id="GO:0003677">
    <property type="term" value="F:DNA binding"/>
    <property type="evidence" value="ECO:0007669"/>
    <property type="project" value="InterPro"/>
</dbReference>
<sequence>MKLHRKSINPESPVASPKENDSEMIYQPMKLVKEMTITQYENKEFKSLKGVSGLKWIEPDSNFRESIFRNLIYTGQETKVEFLIVVSMYNEDMKNFIDTMQGISENLDYFVRAGIPTEKVCAVVIVDGINAFLETYNKQKRYFKQFFDEKKVKSFFRAENLLECKIPFENEDDEFAHCFMKTHYFGKSEHGLQMIFCVKQKNKRKLNTHLWFFGGFCEMLQPKYVMLLDVGTKPLDKSLFHLYEAMETDKRIAGCCGEITVMNPNFWNMIEMAQLVEYKITHMFDKALESVIGYITVLPGAFSAYRWDALQGDPLWEDYFKSICHPYLMDAFHSNIYLAEDRVLCLALTNKKSCSYLLRYVKNSVAETDVPGKLSNLIAQRRRWINGSWFALIDALRRAGVIYQSDHSFLRKFCFTVQMVYYFINIVFSWFMVGTFFLIFGMIMRRFFDGDQAPSAAAEWLIKAYEVIIIVIIYMSLGVKPRRVEKAFKLISYSYGIFMIFSLIMLLLFILQELNDFGWLLFLALGGIAVFTIISFLNGSAITMAKGAFHFILMSPTYVNIFMIYAICNIHDCTWGNRPDQMNNEEKNRLEEFEEFRTRWVILWSFSNIIFGYYLNIVDEDSIQGSETSKWFIFGVAFSGSAVLIIRFFGALIYLIQEKFFKGKLKLKEKKKNFPQRKSLYKTEEYLQNILDTTQNIHDGDKSAEGLLSFDNLAGENSHENHLMASVSTIKVQRKLYGVSLEELSDATNIYKDDLKMIESGVKIPSAEELEAIKSGLCKISGDMKID</sequence>
<feature type="transmembrane region" description="Helical" evidence="11">
    <location>
        <begin position="631"/>
        <end position="656"/>
    </location>
</feature>
<evidence type="ECO:0000256" key="4">
    <source>
        <dbReference type="ARBA" id="ARBA00022676"/>
    </source>
</evidence>
<reference evidence="12" key="1">
    <citation type="submission" date="2021-09" db="EMBL/GenBank/DDBJ databases">
        <authorList>
            <consortium name="AG Swart"/>
            <person name="Singh M."/>
            <person name="Singh A."/>
            <person name="Seah K."/>
            <person name="Emmerich C."/>
        </authorList>
    </citation>
    <scope>NUCLEOTIDE SEQUENCE</scope>
    <source>
        <strain evidence="12">ATCC30299</strain>
    </source>
</reference>
<keyword evidence="9" id="KW-0961">Cell wall biogenesis/degradation</keyword>
<dbReference type="PANTHER" id="PTHR22914:SF9">
    <property type="entry name" value="CHITIN SYNTHASE 1"/>
    <property type="match status" value="1"/>
</dbReference>
<comment type="caution">
    <text evidence="12">The sequence shown here is derived from an EMBL/GenBank/DDBJ whole genome shotgun (WGS) entry which is preliminary data.</text>
</comment>
<evidence type="ECO:0000256" key="6">
    <source>
        <dbReference type="ARBA" id="ARBA00022692"/>
    </source>
</evidence>
<evidence type="ECO:0000256" key="11">
    <source>
        <dbReference type="SAM" id="Phobius"/>
    </source>
</evidence>
<keyword evidence="8 11" id="KW-0472">Membrane</keyword>
<dbReference type="Proteomes" id="UP001162131">
    <property type="component" value="Unassembled WGS sequence"/>
</dbReference>
<evidence type="ECO:0000256" key="3">
    <source>
        <dbReference type="ARBA" id="ARBA00022475"/>
    </source>
</evidence>
<dbReference type="InterPro" id="IPR001387">
    <property type="entry name" value="Cro/C1-type_HTH"/>
</dbReference>
<dbReference type="InterPro" id="IPR029044">
    <property type="entry name" value="Nucleotide-diphossugar_trans"/>
</dbReference>
<feature type="transmembrane region" description="Helical" evidence="11">
    <location>
        <begin position="460"/>
        <end position="478"/>
    </location>
</feature>
<dbReference type="GO" id="GO:0004100">
    <property type="term" value="F:chitin synthase activity"/>
    <property type="evidence" value="ECO:0007669"/>
    <property type="project" value="UniProtKB-EC"/>
</dbReference>
<dbReference type="Pfam" id="PF01644">
    <property type="entry name" value="Chitin_synth_1"/>
    <property type="match status" value="1"/>
</dbReference>
<feature type="transmembrane region" description="Helical" evidence="11">
    <location>
        <begin position="490"/>
        <end position="511"/>
    </location>
</feature>
<keyword evidence="3" id="KW-1003">Cell membrane</keyword>
<dbReference type="SUPFAM" id="SSF53448">
    <property type="entry name" value="Nucleotide-diphospho-sugar transferases"/>
    <property type="match status" value="1"/>
</dbReference>
<dbReference type="GO" id="GO:0071555">
    <property type="term" value="P:cell wall organization"/>
    <property type="evidence" value="ECO:0007669"/>
    <property type="project" value="UniProtKB-KW"/>
</dbReference>
<proteinExistence type="predicted"/>
<evidence type="ECO:0000313" key="13">
    <source>
        <dbReference type="Proteomes" id="UP001162131"/>
    </source>
</evidence>
<dbReference type="GO" id="GO:0006031">
    <property type="term" value="P:chitin biosynthetic process"/>
    <property type="evidence" value="ECO:0007669"/>
    <property type="project" value="TreeGrafter"/>
</dbReference>
<feature type="region of interest" description="Disordered" evidence="10">
    <location>
        <begin position="1"/>
        <end position="20"/>
    </location>
</feature>
<dbReference type="InterPro" id="IPR010982">
    <property type="entry name" value="Lambda_DNA-bd_dom_sf"/>
</dbReference>
<keyword evidence="13" id="KW-1185">Reference proteome</keyword>
<keyword evidence="5" id="KW-0808">Transferase</keyword>
<evidence type="ECO:0000256" key="7">
    <source>
        <dbReference type="ARBA" id="ARBA00022989"/>
    </source>
</evidence>
<keyword evidence="4" id="KW-0328">Glycosyltransferase</keyword>
<evidence type="ECO:0000256" key="8">
    <source>
        <dbReference type="ARBA" id="ARBA00023136"/>
    </source>
</evidence>
<feature type="transmembrane region" description="Helical" evidence="11">
    <location>
        <begin position="420"/>
        <end position="440"/>
    </location>
</feature>
<dbReference type="GO" id="GO:0005886">
    <property type="term" value="C:plasma membrane"/>
    <property type="evidence" value="ECO:0007669"/>
    <property type="project" value="UniProtKB-SubCell"/>
</dbReference>
<organism evidence="12 13">
    <name type="scientific">Blepharisma stoltei</name>
    <dbReference type="NCBI Taxonomy" id="1481888"/>
    <lineage>
        <taxon>Eukaryota</taxon>
        <taxon>Sar</taxon>
        <taxon>Alveolata</taxon>
        <taxon>Ciliophora</taxon>
        <taxon>Postciliodesmatophora</taxon>
        <taxon>Heterotrichea</taxon>
        <taxon>Heterotrichida</taxon>
        <taxon>Blepharismidae</taxon>
        <taxon>Blepharisma</taxon>
    </lineage>
</organism>
<comment type="subcellular location">
    <subcellularLocation>
        <location evidence="1">Cell membrane</location>
        <topology evidence="1">Multi-pass membrane protein</topology>
    </subcellularLocation>
</comment>
<keyword evidence="6 11" id="KW-0812">Transmembrane</keyword>
<dbReference type="SUPFAM" id="SSF47413">
    <property type="entry name" value="lambda repressor-like DNA-binding domains"/>
    <property type="match status" value="1"/>
</dbReference>
<gene>
    <name evidence="12" type="ORF">BSTOLATCC_MIC57801</name>
</gene>
<evidence type="ECO:0000313" key="12">
    <source>
        <dbReference type="EMBL" id="CAG9332980.1"/>
    </source>
</evidence>
<dbReference type="PANTHER" id="PTHR22914">
    <property type="entry name" value="CHITIN SYNTHASE"/>
    <property type="match status" value="1"/>
</dbReference>
<evidence type="ECO:0000256" key="10">
    <source>
        <dbReference type="SAM" id="MobiDB-lite"/>
    </source>
</evidence>
<feature type="transmembrane region" description="Helical" evidence="11">
    <location>
        <begin position="517"/>
        <end position="537"/>
    </location>
</feature>
<dbReference type="EC" id="2.4.1.16" evidence="2"/>
<feature type="transmembrane region" description="Helical" evidence="11">
    <location>
        <begin position="549"/>
        <end position="567"/>
    </location>
</feature>
<dbReference type="CDD" id="cd00093">
    <property type="entry name" value="HTH_XRE"/>
    <property type="match status" value="1"/>
</dbReference>